<organism evidence="4 5">
    <name type="scientific">Paraclostridium bifermentans</name>
    <name type="common">Clostridium bifermentans</name>
    <dbReference type="NCBI Taxonomy" id="1490"/>
    <lineage>
        <taxon>Bacteria</taxon>
        <taxon>Bacillati</taxon>
        <taxon>Bacillota</taxon>
        <taxon>Clostridia</taxon>
        <taxon>Peptostreptococcales</taxon>
        <taxon>Peptostreptococcaceae</taxon>
        <taxon>Paraclostridium</taxon>
    </lineage>
</organism>
<dbReference type="RefSeq" id="WP_150886183.1">
    <property type="nucleotide sequence ID" value="NZ_CP032452.1"/>
</dbReference>
<dbReference type="Gene3D" id="1.10.3730.20">
    <property type="match status" value="1"/>
</dbReference>
<feature type="transmembrane region" description="Helical" evidence="2">
    <location>
        <begin position="153"/>
        <end position="173"/>
    </location>
</feature>
<dbReference type="InterPro" id="IPR037185">
    <property type="entry name" value="EmrE-like"/>
</dbReference>
<sequence length="325" mass="34746">MNSQRKGILLAIIGAVMWGIMGIFVRGLSAENLSSYEVSFVRCLLAGGVFLLIKSIKEPSILKIDFKGLIICFIYGVVAYAASFTFYGVAVERTPVAVATVLMFMSPIWVALLGVIVFKEKLNLQTVVTIGICIFGAILVANLTGASGTSMDMIGILAGLANGFGVALQIMIPRYFADKYERDTMLLYGFLGAAIALSFVTDFSFIANKIASGNIKLIFDLFGVGILCTMVANVCFVKSTLYIDTTTCSILSALEVVVGAIVGIIIFKETMTGLQVLGAIIVVLASLGSTVLDYIQNSASVLVGYLSPTLANHIRFKEKATSEEK</sequence>
<dbReference type="PANTHER" id="PTHR22911">
    <property type="entry name" value="ACYL-MALONYL CONDENSING ENZYME-RELATED"/>
    <property type="match status" value="1"/>
</dbReference>
<feature type="transmembrane region" description="Helical" evidence="2">
    <location>
        <begin position="127"/>
        <end position="147"/>
    </location>
</feature>
<protein>
    <submittedName>
        <fullName evidence="4">EamA family transporter</fullName>
    </submittedName>
</protein>
<feature type="transmembrane region" description="Helical" evidence="2">
    <location>
        <begin position="273"/>
        <end position="295"/>
    </location>
</feature>
<dbReference type="GO" id="GO:0016020">
    <property type="term" value="C:membrane"/>
    <property type="evidence" value="ECO:0007669"/>
    <property type="project" value="InterPro"/>
</dbReference>
<feature type="transmembrane region" description="Helical" evidence="2">
    <location>
        <begin position="68"/>
        <end position="90"/>
    </location>
</feature>
<proteinExistence type="inferred from homology"/>
<evidence type="ECO:0000256" key="2">
    <source>
        <dbReference type="SAM" id="Phobius"/>
    </source>
</evidence>
<dbReference type="Pfam" id="PF00892">
    <property type="entry name" value="EamA"/>
    <property type="match status" value="2"/>
</dbReference>
<accession>A0A5P3XBE1</accession>
<gene>
    <name evidence="4" type="ORF">D4A35_05585</name>
</gene>
<dbReference type="InterPro" id="IPR000620">
    <property type="entry name" value="EamA_dom"/>
</dbReference>
<comment type="similarity">
    <text evidence="1">Belongs to the EamA transporter family.</text>
</comment>
<evidence type="ECO:0000259" key="3">
    <source>
        <dbReference type="Pfam" id="PF00892"/>
    </source>
</evidence>
<feature type="domain" description="EamA" evidence="3">
    <location>
        <begin position="6"/>
        <end position="140"/>
    </location>
</feature>
<keyword evidence="2" id="KW-0812">Transmembrane</keyword>
<name>A0A5P3XBE1_PARBF</name>
<feature type="domain" description="EamA" evidence="3">
    <location>
        <begin position="153"/>
        <end position="288"/>
    </location>
</feature>
<evidence type="ECO:0000256" key="1">
    <source>
        <dbReference type="ARBA" id="ARBA00007362"/>
    </source>
</evidence>
<dbReference type="AlphaFoldDB" id="A0A5P3XBE1"/>
<evidence type="ECO:0000313" key="5">
    <source>
        <dbReference type="Proteomes" id="UP000326961"/>
    </source>
</evidence>
<evidence type="ECO:0000313" key="4">
    <source>
        <dbReference type="EMBL" id="QEZ68436.1"/>
    </source>
</evidence>
<feature type="transmembrane region" description="Helical" evidence="2">
    <location>
        <begin position="248"/>
        <end position="267"/>
    </location>
</feature>
<dbReference type="EMBL" id="CP032452">
    <property type="protein sequence ID" value="QEZ68436.1"/>
    <property type="molecule type" value="Genomic_DNA"/>
</dbReference>
<dbReference type="PANTHER" id="PTHR22911:SF79">
    <property type="entry name" value="MOBA-LIKE NTP TRANSFERASE DOMAIN-CONTAINING PROTEIN"/>
    <property type="match status" value="1"/>
</dbReference>
<feature type="transmembrane region" description="Helical" evidence="2">
    <location>
        <begin position="185"/>
        <end position="205"/>
    </location>
</feature>
<reference evidence="4 5" key="1">
    <citation type="submission" date="2018-09" db="EMBL/GenBank/DDBJ databases">
        <title>A clostridial neurotoxin that targets Anopheles mosquitoes.</title>
        <authorList>
            <person name="Contreras E."/>
            <person name="Masuyer G."/>
            <person name="Qureshi N."/>
            <person name="Chawla S."/>
            <person name="Lim H.L."/>
            <person name="Chen J."/>
            <person name="Stenmark P."/>
            <person name="Gill S."/>
        </authorList>
    </citation>
    <scope>NUCLEOTIDE SEQUENCE [LARGE SCALE GENOMIC DNA]</scope>
    <source>
        <strain evidence="4 5">Cbm</strain>
    </source>
</reference>
<keyword evidence="2" id="KW-0472">Membrane</keyword>
<feature type="transmembrane region" description="Helical" evidence="2">
    <location>
        <begin position="7"/>
        <end position="27"/>
    </location>
</feature>
<keyword evidence="2" id="KW-1133">Transmembrane helix</keyword>
<feature type="transmembrane region" description="Helical" evidence="2">
    <location>
        <begin position="217"/>
        <end position="236"/>
    </location>
</feature>
<feature type="transmembrane region" description="Helical" evidence="2">
    <location>
        <begin position="96"/>
        <end position="118"/>
    </location>
</feature>
<feature type="transmembrane region" description="Helical" evidence="2">
    <location>
        <begin position="39"/>
        <end position="56"/>
    </location>
</feature>
<dbReference type="Proteomes" id="UP000326961">
    <property type="component" value="Chromosome"/>
</dbReference>
<dbReference type="SUPFAM" id="SSF103481">
    <property type="entry name" value="Multidrug resistance efflux transporter EmrE"/>
    <property type="match status" value="2"/>
</dbReference>